<keyword evidence="3" id="KW-1185">Reference proteome</keyword>
<dbReference type="EMBL" id="MW557853">
    <property type="protein sequence ID" value="QSJ05035.1"/>
    <property type="molecule type" value="Genomic_DNA"/>
</dbReference>
<reference evidence="2 3" key="1">
    <citation type="submission" date="2021-02" db="EMBL/GenBank/DDBJ databases">
        <authorList>
            <person name="Tang S.-L."/>
            <person name="Chiang P.-W."/>
            <person name="Pfeiffer F."/>
            <person name="Dyall-Smith M."/>
        </authorList>
    </citation>
    <scope>NUCLEOTIDE SEQUENCE [LARGE SCALE GENOMIC DNA]</scope>
    <source>
        <strain evidence="2">Hardyhisp2</strain>
    </source>
</reference>
<gene>
    <name evidence="2" type="ORF">HdyHp2_075</name>
</gene>
<sequence length="153" mass="17820">MAKTTDTFKTAGGQDLEKIEYTDQYGNTQERWRTSSSNEFRTQEQVEQIKENTRQRNEARKQAIEQTFPEYNNVEGLDPNVRRSGENRENVVKSFMDNADVRTSVANNPLLEGSEEYDKALEARAREILNEFESADSQAEKEQIKRRYNLRSS</sequence>
<feature type="region of interest" description="Disordered" evidence="1">
    <location>
        <begin position="19"/>
        <end position="65"/>
    </location>
</feature>
<evidence type="ECO:0000256" key="1">
    <source>
        <dbReference type="SAM" id="MobiDB-lite"/>
    </source>
</evidence>
<evidence type="ECO:0000313" key="2">
    <source>
        <dbReference type="EMBL" id="QSJ05035.1"/>
    </source>
</evidence>
<feature type="region of interest" description="Disordered" evidence="1">
    <location>
        <begin position="134"/>
        <end position="153"/>
    </location>
</feature>
<evidence type="ECO:0000313" key="3">
    <source>
        <dbReference type="Proteomes" id="UP000662804"/>
    </source>
</evidence>
<feature type="compositionally biased region" description="Basic and acidic residues" evidence="1">
    <location>
        <begin position="41"/>
        <end position="63"/>
    </location>
</feature>
<accession>A0A898KBL8</accession>
<proteinExistence type="predicted"/>
<feature type="compositionally biased region" description="Polar residues" evidence="1">
    <location>
        <begin position="24"/>
        <end position="40"/>
    </location>
</feature>
<dbReference type="Proteomes" id="UP000662804">
    <property type="component" value="Segment"/>
</dbReference>
<protein>
    <submittedName>
        <fullName evidence="2">Uncharacterized protein</fullName>
    </submittedName>
</protein>
<name>A0A898KBL8_9VIRU</name>
<organism evidence="2 3">
    <name type="scientific">Haloarcula virus Hardyhisp2</name>
    <dbReference type="NCBI Taxonomy" id="2811386"/>
    <lineage>
        <taxon>Viruses</taxon>
        <taxon>Monodnaviria</taxon>
        <taxon>Trapavirae</taxon>
        <taxon>Saleviricota</taxon>
        <taxon>Huolimaviricetes</taxon>
        <taxon>Haloruvirales</taxon>
        <taxon>Pleolipoviridae</taxon>
        <taxon>Gammapleolipovirus</taxon>
        <taxon>Gammapleolipovirus hardyense</taxon>
        <taxon>Gammapleolipovirus Hardyhisp2</taxon>
    </lineage>
</organism>